<keyword evidence="2" id="KW-1185">Reference proteome</keyword>
<evidence type="ECO:0000313" key="1">
    <source>
        <dbReference type="EMBL" id="EAW23724.1"/>
    </source>
</evidence>
<dbReference type="GeneID" id="4592287"/>
<dbReference type="eggNOG" id="ENOG502QVKK">
    <property type="taxonomic scope" value="Eukaryota"/>
</dbReference>
<evidence type="ECO:0000313" key="2">
    <source>
        <dbReference type="Proteomes" id="UP000006702"/>
    </source>
</evidence>
<dbReference type="AlphaFoldDB" id="A1CYA4"/>
<dbReference type="RefSeq" id="XP_001265621.1">
    <property type="nucleotide sequence ID" value="XM_001265620.1"/>
</dbReference>
<dbReference type="OrthoDB" id="5358475at2759"/>
<accession>A1CYA4</accession>
<proteinExistence type="predicted"/>
<dbReference type="EMBL" id="DS027686">
    <property type="protein sequence ID" value="EAW23724.1"/>
    <property type="molecule type" value="Genomic_DNA"/>
</dbReference>
<dbReference type="HOGENOM" id="CLU_763106_0_0_1"/>
<name>A1CYA4_NEOFI</name>
<gene>
    <name evidence="1" type="ORF">NFIA_032890</name>
</gene>
<dbReference type="VEuPathDB" id="FungiDB:NFIA_032890"/>
<reference evidence="2" key="1">
    <citation type="journal article" date="2008" name="PLoS Genet.">
        <title>Genomic islands in the pathogenic filamentous fungus Aspergillus fumigatus.</title>
        <authorList>
            <person name="Fedorova N.D."/>
            <person name="Khaldi N."/>
            <person name="Joardar V.S."/>
            <person name="Maiti R."/>
            <person name="Amedeo P."/>
            <person name="Anderson M.J."/>
            <person name="Crabtree J."/>
            <person name="Silva J.C."/>
            <person name="Badger J.H."/>
            <person name="Albarraq A."/>
            <person name="Angiuoli S."/>
            <person name="Bussey H."/>
            <person name="Bowyer P."/>
            <person name="Cotty P.J."/>
            <person name="Dyer P.S."/>
            <person name="Egan A."/>
            <person name="Galens K."/>
            <person name="Fraser-Liggett C.M."/>
            <person name="Haas B.J."/>
            <person name="Inman J.M."/>
            <person name="Kent R."/>
            <person name="Lemieux S."/>
            <person name="Malavazi I."/>
            <person name="Orvis J."/>
            <person name="Roemer T."/>
            <person name="Ronning C.M."/>
            <person name="Sundaram J.P."/>
            <person name="Sutton G."/>
            <person name="Turner G."/>
            <person name="Venter J.C."/>
            <person name="White O.R."/>
            <person name="Whitty B.R."/>
            <person name="Youngman P."/>
            <person name="Wolfe K.H."/>
            <person name="Goldman G.H."/>
            <person name="Wortman J.R."/>
            <person name="Jiang B."/>
            <person name="Denning D.W."/>
            <person name="Nierman W.C."/>
        </authorList>
    </citation>
    <scope>NUCLEOTIDE SEQUENCE [LARGE SCALE GENOMIC DNA]</scope>
    <source>
        <strain evidence="2">ATCC 1020 / DSM 3700 / CBS 544.65 / FGSC A1164 / JCM 1740 / NRRL 181 / WB 181</strain>
    </source>
</reference>
<sequence length="363" mass="40296">MAIRSIASHGRRASRPRARLYPIVTNSQWLVGGTDYNDLNKGLPYWFNGLVPLAYLTEDQRHKNERARAADMVLSLQWLYERDLRAQGQTFLDCMRMLHENALDWEHWYTDGVYLKHDQNTIPSDITDANDPFEHGVNVAMDLKSGAVFRRLMHDKGLATRALRAVNCTARYHGTVSGSIIGDERISGLSPARGVELCTVVETTFSLSYLCHALGDNSLADQCELAAFNALRFLRLVYTVDAVAPSNLSVRIPGWSALPTISVNGAPLRGAAPDTQTGMLKTPLDQGSSEVIVTLAAELHMQRRANDTVAIYYGNLLYTIPVQYTQTSRPYPNHPGNIRDYEIDPSSLQYNGLTGLCPVLSGL</sequence>
<dbReference type="KEGG" id="nfi:NFIA_032890"/>
<organism evidence="1 2">
    <name type="scientific">Neosartorya fischeri (strain ATCC 1020 / DSM 3700 / CBS 544.65 / FGSC A1164 / JCM 1740 / NRRL 181 / WB 181)</name>
    <name type="common">Aspergillus fischerianus</name>
    <dbReference type="NCBI Taxonomy" id="331117"/>
    <lineage>
        <taxon>Eukaryota</taxon>
        <taxon>Fungi</taxon>
        <taxon>Dikarya</taxon>
        <taxon>Ascomycota</taxon>
        <taxon>Pezizomycotina</taxon>
        <taxon>Eurotiomycetes</taxon>
        <taxon>Eurotiomycetidae</taxon>
        <taxon>Eurotiales</taxon>
        <taxon>Aspergillaceae</taxon>
        <taxon>Aspergillus</taxon>
        <taxon>Aspergillus subgen. Fumigati</taxon>
    </lineage>
</organism>
<dbReference type="Proteomes" id="UP000006702">
    <property type="component" value="Unassembled WGS sequence"/>
</dbReference>
<protein>
    <submittedName>
        <fullName evidence="1">Uncharacterized protein</fullName>
    </submittedName>
</protein>